<gene>
    <name evidence="1" type="ORF">RM539_12615</name>
</gene>
<protein>
    <submittedName>
        <fullName evidence="1">Uncharacterized protein</fullName>
    </submittedName>
</protein>
<name>A0ABU3D7K7_9FLAO</name>
<evidence type="ECO:0000313" key="2">
    <source>
        <dbReference type="Proteomes" id="UP001262582"/>
    </source>
</evidence>
<evidence type="ECO:0000313" key="1">
    <source>
        <dbReference type="EMBL" id="MDT0677421.1"/>
    </source>
</evidence>
<keyword evidence="2" id="KW-1185">Reference proteome</keyword>
<dbReference type="EMBL" id="JAVRHK010000009">
    <property type="protein sequence ID" value="MDT0677421.1"/>
    <property type="molecule type" value="Genomic_DNA"/>
</dbReference>
<dbReference type="Proteomes" id="UP001262582">
    <property type="component" value="Unassembled WGS sequence"/>
</dbReference>
<dbReference type="RefSeq" id="WP_311503765.1">
    <property type="nucleotide sequence ID" value="NZ_JAVRHK010000009.1"/>
</dbReference>
<sequence length="502" mass="56865">MKNISYSAVSLIIILASALISCSSEEKIEDSSNKVAISFKTILQNVTNNRAAVKQLVSDVPECSAEEPATAVVVLALNGQNLDPVTINILSDDPDGDGNFEYYSDYSSDLELEPGEYTLEEFVVYDAQGEIVWVAPRQENGTGIFDDYIDNALPVSIDLSAGTKKYIDVEVLCYDDRLANQYGYTFFVLTPDRVYDLCFFANFCLNNEVYMADYSLELYYVREGQEDIQLYPKNDGPVTPVTGQNDEGEYYTEPLCVKIPAPQFGEADDEDYLYFKITILDWPDNYGDIEDGEIIQEGYINWDLIEILRDTDENPDTEDTDMRFLQFYINCGNPGGEDCPSTPEDTNGDCIPDNLNQYGYMFFDLEPKQLIDFCLFGNYCTPNGRHYSASYSIDVWKHENGENVAQLYDNLLSEVSITEDGEYSAEPLCIVLPDGQDDDEYYFEITIQDTGEYDVEEEVIRRGVISDSEVKALFSGEDNVEYFHFFYGCGQEDDPNLLDMDI</sequence>
<reference evidence="1 2" key="1">
    <citation type="submission" date="2023-09" db="EMBL/GenBank/DDBJ databases">
        <authorList>
            <person name="Rey-Velasco X."/>
        </authorList>
    </citation>
    <scope>NUCLEOTIDE SEQUENCE [LARGE SCALE GENOMIC DNA]</scope>
    <source>
        <strain evidence="1 2">F117</strain>
    </source>
</reference>
<proteinExistence type="predicted"/>
<comment type="caution">
    <text evidence="1">The sequence shown here is derived from an EMBL/GenBank/DDBJ whole genome shotgun (WGS) entry which is preliminary data.</text>
</comment>
<accession>A0ABU3D7K7</accession>
<dbReference type="PROSITE" id="PS51257">
    <property type="entry name" value="PROKAR_LIPOPROTEIN"/>
    <property type="match status" value="1"/>
</dbReference>
<organism evidence="1 2">
    <name type="scientific">Autumnicola musiva</name>
    <dbReference type="NCBI Taxonomy" id="3075589"/>
    <lineage>
        <taxon>Bacteria</taxon>
        <taxon>Pseudomonadati</taxon>
        <taxon>Bacteroidota</taxon>
        <taxon>Flavobacteriia</taxon>
        <taxon>Flavobacteriales</taxon>
        <taxon>Flavobacteriaceae</taxon>
        <taxon>Autumnicola</taxon>
    </lineage>
</organism>